<dbReference type="RefSeq" id="WP_170844666.1">
    <property type="nucleotide sequence ID" value="NZ_FNEK01000056.1"/>
</dbReference>
<accession>A0A1G9F922</accession>
<gene>
    <name evidence="1" type="ORF">SAMN04488026_105618</name>
</gene>
<dbReference type="AlphaFoldDB" id="A0A1G9F922"/>
<name>A0A1G9F922_9RHOB</name>
<reference evidence="1 2" key="1">
    <citation type="submission" date="2016-10" db="EMBL/GenBank/DDBJ databases">
        <authorList>
            <person name="de Groot N.N."/>
        </authorList>
    </citation>
    <scope>NUCLEOTIDE SEQUENCE [LARGE SCALE GENOMIC DNA]</scope>
    <source>
        <strain evidence="1 2">DSM 25294</strain>
    </source>
</reference>
<dbReference type="EMBL" id="FNEK01000056">
    <property type="protein sequence ID" value="SDK84899.1"/>
    <property type="molecule type" value="Genomic_DNA"/>
</dbReference>
<dbReference type="STRING" id="571298.SAMN04488026_105618"/>
<keyword evidence="2" id="KW-1185">Reference proteome</keyword>
<evidence type="ECO:0000313" key="1">
    <source>
        <dbReference type="EMBL" id="SDK84899.1"/>
    </source>
</evidence>
<dbReference type="Proteomes" id="UP000199382">
    <property type="component" value="Unassembled WGS sequence"/>
</dbReference>
<sequence length="108" mass="11625">MLMSPPTRLIVVASTFALGVALDPLPSQWSGNRAISTAEAEIGRPLTPGSVAGVKRRTEFRKIRRTGNSVATLSSECSTVIVEGVQLHKCGGTYYQEVDGQYFVVVIE</sequence>
<organism evidence="1 2">
    <name type="scientific">Aliiruegeria lutimaris</name>
    <dbReference type="NCBI Taxonomy" id="571298"/>
    <lineage>
        <taxon>Bacteria</taxon>
        <taxon>Pseudomonadati</taxon>
        <taxon>Pseudomonadota</taxon>
        <taxon>Alphaproteobacteria</taxon>
        <taxon>Rhodobacterales</taxon>
        <taxon>Roseobacteraceae</taxon>
        <taxon>Aliiruegeria</taxon>
    </lineage>
</organism>
<proteinExistence type="predicted"/>
<protein>
    <submittedName>
        <fullName evidence="1">Uncharacterized protein</fullName>
    </submittedName>
</protein>
<evidence type="ECO:0000313" key="2">
    <source>
        <dbReference type="Proteomes" id="UP000199382"/>
    </source>
</evidence>